<dbReference type="AlphaFoldDB" id="A0A0A5HV21"/>
<dbReference type="STRING" id="379097.SE23_18645"/>
<dbReference type="PANTHER" id="PTHR33525">
    <property type="match status" value="1"/>
</dbReference>
<dbReference type="InterPro" id="IPR013976">
    <property type="entry name" value="HDOD"/>
</dbReference>
<accession>A0A0A5HV21</accession>
<dbReference type="SUPFAM" id="SSF109604">
    <property type="entry name" value="HD-domain/PDEase-like"/>
    <property type="match status" value="1"/>
</dbReference>
<protein>
    <recommendedName>
        <fullName evidence="1">HDOD domain-containing protein</fullName>
    </recommendedName>
</protein>
<evidence type="ECO:0000313" key="3">
    <source>
        <dbReference type="Proteomes" id="UP000030451"/>
    </source>
</evidence>
<evidence type="ECO:0000313" key="2">
    <source>
        <dbReference type="EMBL" id="KGY08145.1"/>
    </source>
</evidence>
<evidence type="ECO:0000259" key="1">
    <source>
        <dbReference type="PROSITE" id="PS51833"/>
    </source>
</evidence>
<dbReference type="EMBL" id="JRWP01000028">
    <property type="protein sequence ID" value="KGY08145.1"/>
    <property type="molecule type" value="Genomic_DNA"/>
</dbReference>
<dbReference type="Proteomes" id="UP000030451">
    <property type="component" value="Unassembled WGS sequence"/>
</dbReference>
<proteinExistence type="predicted"/>
<gene>
    <name evidence="2" type="ORF">NM06_14030</name>
</gene>
<dbReference type="Gene3D" id="1.10.3210.10">
    <property type="entry name" value="Hypothetical protein af1432"/>
    <property type="match status" value="1"/>
</dbReference>
<comment type="caution">
    <text evidence="2">The sequence shown here is derived from an EMBL/GenBank/DDBJ whole genome shotgun (WGS) entry which is preliminary data.</text>
</comment>
<dbReference type="PROSITE" id="PS51833">
    <property type="entry name" value="HDOD"/>
    <property type="match status" value="1"/>
</dbReference>
<dbReference type="OrthoDB" id="9784953at2"/>
<dbReference type="PANTHER" id="PTHR33525:SF3">
    <property type="entry name" value="RIBONUCLEASE Y"/>
    <property type="match status" value="1"/>
</dbReference>
<dbReference type="InterPro" id="IPR052340">
    <property type="entry name" value="RNase_Y/CdgJ"/>
</dbReference>
<name>A0A0A5HV21_PHOS4</name>
<organism evidence="2 3">
    <name type="scientific">Photobacterium sp. (strain ATCC 43367)</name>
    <dbReference type="NCBI Taxonomy" id="379097"/>
    <lineage>
        <taxon>Bacteria</taxon>
        <taxon>Pseudomonadati</taxon>
        <taxon>Pseudomonadota</taxon>
        <taxon>Gammaproteobacteria</taxon>
        <taxon>Vibrionales</taxon>
        <taxon>Vibrionaceae</taxon>
        <taxon>Vibrio</taxon>
        <taxon>Vibrio oreintalis group</taxon>
    </lineage>
</organism>
<reference evidence="2 3" key="1">
    <citation type="submission" date="2014-10" db="EMBL/GenBank/DDBJ databases">
        <title>Genome sequencing of Vibrio sinaloensis T08.</title>
        <authorList>
            <person name="Chan K.-G."/>
            <person name="Mohamad N.I."/>
        </authorList>
    </citation>
    <scope>NUCLEOTIDE SEQUENCE [LARGE SCALE GENOMIC DNA]</scope>
    <source>
        <strain evidence="2 3">T08</strain>
    </source>
</reference>
<sequence length="312" mass="35103">MNYGDLLTPITSVSRFIENKSVNNQMCDLRKLFDDSDNLPSIPKVVRELISQLNHNDVSMEGLANTLSNDQNLSAKVLRVANSSYYQMSRKISSIQEAITIMGLKNLQNIVLTTGVTAAFANYQKHKISPFLITSFKTATLSFELAKHLKPKGFPIDENTCFIIGLLHNIGEVLIQVQTPEKGQLILCRVESGEQRKVVERDVLGISSNVLSAQLAKYWQLPEVVYETLAMDIEHHDIVSFYEDSSLASEEFASAVIVYISQHIARHSDDMESESDILENELLSVMINQDIKELLERIGLKQLNVAAREIFE</sequence>
<feature type="domain" description="HDOD" evidence="1">
    <location>
        <begin position="39"/>
        <end position="235"/>
    </location>
</feature>
<dbReference type="Pfam" id="PF08668">
    <property type="entry name" value="HDOD"/>
    <property type="match status" value="1"/>
</dbReference>